<reference evidence="1 2" key="1">
    <citation type="journal article" date="2019" name="Commun. Biol.">
        <title>The bagworm genome reveals a unique fibroin gene that provides high tensile strength.</title>
        <authorList>
            <person name="Kono N."/>
            <person name="Nakamura H."/>
            <person name="Ohtoshi R."/>
            <person name="Tomita M."/>
            <person name="Numata K."/>
            <person name="Arakawa K."/>
        </authorList>
    </citation>
    <scope>NUCLEOTIDE SEQUENCE [LARGE SCALE GENOMIC DNA]</scope>
</reference>
<dbReference type="EMBL" id="BGZK01000041">
    <property type="protein sequence ID" value="GBP10484.1"/>
    <property type="molecule type" value="Genomic_DNA"/>
</dbReference>
<organism evidence="1 2">
    <name type="scientific">Eumeta variegata</name>
    <name type="common">Bagworm moth</name>
    <name type="synonym">Eumeta japonica</name>
    <dbReference type="NCBI Taxonomy" id="151549"/>
    <lineage>
        <taxon>Eukaryota</taxon>
        <taxon>Metazoa</taxon>
        <taxon>Ecdysozoa</taxon>
        <taxon>Arthropoda</taxon>
        <taxon>Hexapoda</taxon>
        <taxon>Insecta</taxon>
        <taxon>Pterygota</taxon>
        <taxon>Neoptera</taxon>
        <taxon>Endopterygota</taxon>
        <taxon>Lepidoptera</taxon>
        <taxon>Glossata</taxon>
        <taxon>Ditrysia</taxon>
        <taxon>Tineoidea</taxon>
        <taxon>Psychidae</taxon>
        <taxon>Oiketicinae</taxon>
        <taxon>Eumeta</taxon>
    </lineage>
</organism>
<gene>
    <name evidence="1" type="ORF">EVAR_76344_1</name>
</gene>
<accession>A0A4C1T8L8</accession>
<dbReference type="Proteomes" id="UP000299102">
    <property type="component" value="Unassembled WGS sequence"/>
</dbReference>
<evidence type="ECO:0000313" key="1">
    <source>
        <dbReference type="EMBL" id="GBP10484.1"/>
    </source>
</evidence>
<comment type="caution">
    <text evidence="1">The sequence shown here is derived from an EMBL/GenBank/DDBJ whole genome shotgun (WGS) entry which is preliminary data.</text>
</comment>
<keyword evidence="2" id="KW-1185">Reference proteome</keyword>
<protein>
    <submittedName>
        <fullName evidence="1">Uncharacterized protein</fullName>
    </submittedName>
</protein>
<name>A0A4C1T8L8_EUMVA</name>
<sequence>MVARLLWAGAHQSKRDIEVRLARALRRKPYHKKPYLATAEIRIKDTAAYPSITYAHGTDVRCFSSVKNEMERGGRRARAISLDASFTQQLLLLSANIERTLPQNTIEYARRRLISVTSFNIYSSNTNPTTSDFRLLKFSLKDFRANDRTGVYANIARSGREWPRRAAADLLAQGRRSRMKFVCLNSLSFPSPDGNGSLFSEHYCSEIVINEPEFRCCVVSTQ</sequence>
<proteinExistence type="predicted"/>
<dbReference type="AlphaFoldDB" id="A0A4C1T8L8"/>
<evidence type="ECO:0000313" key="2">
    <source>
        <dbReference type="Proteomes" id="UP000299102"/>
    </source>
</evidence>